<accession>C8TE32</accession>
<gene>
    <name evidence="1" type="ORF">e1116g03.tmp0005</name>
</gene>
<evidence type="ECO:0000313" key="1">
    <source>
        <dbReference type="EMBL" id="CAK51518.1"/>
    </source>
</evidence>
<organism evidence="1 2">
    <name type="scientific">Eimeria tenella</name>
    <name type="common">Coccidian parasite</name>
    <dbReference type="NCBI Taxonomy" id="5802"/>
    <lineage>
        <taxon>Eukaryota</taxon>
        <taxon>Sar</taxon>
        <taxon>Alveolata</taxon>
        <taxon>Apicomplexa</taxon>
        <taxon>Conoidasida</taxon>
        <taxon>Coccidia</taxon>
        <taxon>Eucoccidiorida</taxon>
        <taxon>Eimeriorina</taxon>
        <taxon>Eimeriidae</taxon>
        <taxon>Eimeria</taxon>
    </lineage>
</organism>
<evidence type="ECO:0000313" key="2">
    <source>
        <dbReference type="Proteomes" id="UP000243681"/>
    </source>
</evidence>
<name>C8TE32_EIMTE</name>
<sequence length="90" mass="9971">MGMVICREPLLVELNHRISKILTPPPVQWFFCLAQARPGKGTLVLFGGEAGNDPIKLKFQQNRYCVGVFSCIAAPMPQHNCIHGRHVLCG</sequence>
<reference evidence="1 2" key="1">
    <citation type="journal article" date="2007" name="Genome Res.">
        <title>Sequencing and analysis of chromosome 1 of Eimeria tenella reveals a unique segmental organization.</title>
        <authorList>
            <person name="Ling K.H."/>
            <person name="Rajandream M.A."/>
            <person name="Rivailler P."/>
            <person name="Ivens A."/>
            <person name="Yap S.J."/>
            <person name="Madeira A.M.B.N."/>
            <person name="Mungall K."/>
            <person name="Billington K."/>
            <person name="Yee W.Y."/>
            <person name="Bankier A.T."/>
            <person name="Carroll F."/>
            <person name="Durham A.M."/>
            <person name="Peters N."/>
            <person name="Loo S.S."/>
            <person name="Mat-Isa M.N."/>
            <person name="Novaes J."/>
            <person name="Quail M."/>
            <person name="Rosli R."/>
            <person name="Shamsudin M.N."/>
            <person name="Sobreira T.J.P."/>
            <person name="Tivey A.R."/>
            <person name="Wai S.F."/>
            <person name="White S."/>
            <person name="Wu X."/>
            <person name="Kerhornou A.X."/>
            <person name="Blake D."/>
            <person name="Mohamed R."/>
            <person name="Shirley M."/>
            <person name="Gruber A."/>
            <person name="Berriman M."/>
            <person name="Tomley F."/>
            <person name="Dear P.H."/>
            <person name="Wan K.L."/>
        </authorList>
    </citation>
    <scope>NUCLEOTIDE SEQUENCE [LARGE SCALE GENOMIC DNA]</scope>
    <source>
        <strain evidence="1 2">Houghton</strain>
    </source>
</reference>
<dbReference type="Proteomes" id="UP000243681">
    <property type="component" value="Chromosome 1"/>
</dbReference>
<dbReference type="AlphaFoldDB" id="C8TE32"/>
<proteinExistence type="predicted"/>
<dbReference type="EMBL" id="AM269894">
    <property type="protein sequence ID" value="CAK51518.1"/>
    <property type="molecule type" value="Genomic_DNA"/>
</dbReference>
<protein>
    <submittedName>
        <fullName evidence="1">Uncharacterized protein</fullName>
    </submittedName>
</protein>